<dbReference type="Proteomes" id="UP001278766">
    <property type="component" value="Unassembled WGS sequence"/>
</dbReference>
<dbReference type="EMBL" id="JAUEPN010000004">
    <property type="protein sequence ID" value="KAK3295412.1"/>
    <property type="molecule type" value="Genomic_DNA"/>
</dbReference>
<comment type="caution">
    <text evidence="2">The sequence shown here is derived from an EMBL/GenBank/DDBJ whole genome shotgun (WGS) entry which is preliminary data.</text>
</comment>
<reference evidence="2" key="2">
    <citation type="submission" date="2023-06" db="EMBL/GenBank/DDBJ databases">
        <authorList>
            <consortium name="Lawrence Berkeley National Laboratory"/>
            <person name="Haridas S."/>
            <person name="Hensen N."/>
            <person name="Bonometti L."/>
            <person name="Westerberg I."/>
            <person name="Brannstrom I.O."/>
            <person name="Guillou S."/>
            <person name="Cros-Aarteil S."/>
            <person name="Calhoun S."/>
            <person name="Kuo A."/>
            <person name="Mondo S."/>
            <person name="Pangilinan J."/>
            <person name="Riley R."/>
            <person name="Labutti K."/>
            <person name="Andreopoulos B."/>
            <person name="Lipzen A."/>
            <person name="Chen C."/>
            <person name="Yanf M."/>
            <person name="Daum C."/>
            <person name="Ng V."/>
            <person name="Clum A."/>
            <person name="Steindorff A."/>
            <person name="Ohm R."/>
            <person name="Martin F."/>
            <person name="Silar P."/>
            <person name="Natvig D."/>
            <person name="Lalanne C."/>
            <person name="Gautier V."/>
            <person name="Ament-Velasquez S.L."/>
            <person name="Kruys A."/>
            <person name="Hutchinson M.I."/>
            <person name="Powell A.J."/>
            <person name="Barry K."/>
            <person name="Miller A.N."/>
            <person name="Grigoriev I.V."/>
            <person name="Debuchy R."/>
            <person name="Gladieux P."/>
            <person name="Thoren M.H."/>
            <person name="Johannesson H."/>
        </authorList>
    </citation>
    <scope>NUCLEOTIDE SEQUENCE</scope>
    <source>
        <strain evidence="2">CBS 168.71</strain>
    </source>
</reference>
<sequence length="472" mass="49761">MATDIDILNNDVASIQAMLAAGEIPQARRLDEEREKTGARGPFHGIPIVVKDTFLTDASLGMDTTCGTAALVGARRSQNADVVDLVLKAGMIILGKANLSELGLFKGDPPNTGGWSSAGGQSVSPYVVGGVLPNATFLGHSTPAGSSSGSAISVAAGFAPIALGAETEGSLVQPASRAGLYALKPAPGKVATKGVLGGWTYSSIGPVAKSSRDVANMVSLLTGTDLSHALKGSWENLRVGVVKYDPWAPPAFVVEQVDSYTEQVQTEMDKAAEAISAAGAKVVRDVPLQPFWQLYDDIEAEHGIDIEMLWEPNFKNDFDNFISLYETTPVRSLAELVQYHKDHADVCLPPEHPSQKLLEEALDETPDPDAASKAQLVQRKAQKNITDVLSEFDLDVIISHCDGRMASLAAAAGYAIASLPLGFADFNGRAWGVNAIAGPGGEAKLVELMSTWEKTFPEARKAPPQLVGTTTA</sequence>
<feature type="domain" description="Amidase" evidence="1">
    <location>
        <begin position="5"/>
        <end position="398"/>
    </location>
</feature>
<dbReference type="GeneID" id="87844396"/>
<dbReference type="PANTHER" id="PTHR42678">
    <property type="entry name" value="AMIDASE"/>
    <property type="match status" value="1"/>
</dbReference>
<reference evidence="2" key="1">
    <citation type="journal article" date="2023" name="Mol. Phylogenet. Evol.">
        <title>Genome-scale phylogeny and comparative genomics of the fungal order Sordariales.</title>
        <authorList>
            <person name="Hensen N."/>
            <person name="Bonometti L."/>
            <person name="Westerberg I."/>
            <person name="Brannstrom I.O."/>
            <person name="Guillou S."/>
            <person name="Cros-Aarteil S."/>
            <person name="Calhoun S."/>
            <person name="Haridas S."/>
            <person name="Kuo A."/>
            <person name="Mondo S."/>
            <person name="Pangilinan J."/>
            <person name="Riley R."/>
            <person name="LaButti K."/>
            <person name="Andreopoulos B."/>
            <person name="Lipzen A."/>
            <person name="Chen C."/>
            <person name="Yan M."/>
            <person name="Daum C."/>
            <person name="Ng V."/>
            <person name="Clum A."/>
            <person name="Steindorff A."/>
            <person name="Ohm R.A."/>
            <person name="Martin F."/>
            <person name="Silar P."/>
            <person name="Natvig D.O."/>
            <person name="Lalanne C."/>
            <person name="Gautier V."/>
            <person name="Ament-Velasquez S.L."/>
            <person name="Kruys A."/>
            <person name="Hutchinson M.I."/>
            <person name="Powell A.J."/>
            <person name="Barry K."/>
            <person name="Miller A.N."/>
            <person name="Grigoriev I.V."/>
            <person name="Debuchy R."/>
            <person name="Gladieux P."/>
            <person name="Hiltunen Thoren M."/>
            <person name="Johannesson H."/>
        </authorList>
    </citation>
    <scope>NUCLEOTIDE SEQUENCE</scope>
    <source>
        <strain evidence="2">CBS 168.71</strain>
    </source>
</reference>
<gene>
    <name evidence="2" type="ORF">B0H64DRAFT_459636</name>
</gene>
<organism evidence="2 3">
    <name type="scientific">Chaetomium fimeti</name>
    <dbReference type="NCBI Taxonomy" id="1854472"/>
    <lineage>
        <taxon>Eukaryota</taxon>
        <taxon>Fungi</taxon>
        <taxon>Dikarya</taxon>
        <taxon>Ascomycota</taxon>
        <taxon>Pezizomycotina</taxon>
        <taxon>Sordariomycetes</taxon>
        <taxon>Sordariomycetidae</taxon>
        <taxon>Sordariales</taxon>
        <taxon>Chaetomiaceae</taxon>
        <taxon>Chaetomium</taxon>
    </lineage>
</organism>
<protein>
    <submittedName>
        <fullName evidence="2">Amidase signature domain-containing protein</fullName>
    </submittedName>
</protein>
<dbReference type="AlphaFoldDB" id="A0AAE0LS29"/>
<evidence type="ECO:0000313" key="3">
    <source>
        <dbReference type="Proteomes" id="UP001278766"/>
    </source>
</evidence>
<proteinExistence type="predicted"/>
<evidence type="ECO:0000259" key="1">
    <source>
        <dbReference type="Pfam" id="PF01425"/>
    </source>
</evidence>
<name>A0AAE0LS29_9PEZI</name>
<accession>A0AAE0LS29</accession>
<evidence type="ECO:0000313" key="2">
    <source>
        <dbReference type="EMBL" id="KAK3295412.1"/>
    </source>
</evidence>
<dbReference type="Gene3D" id="3.90.1300.10">
    <property type="entry name" value="Amidase signature (AS) domain"/>
    <property type="match status" value="1"/>
</dbReference>
<dbReference type="PANTHER" id="PTHR42678:SF34">
    <property type="entry name" value="OS04G0183300 PROTEIN"/>
    <property type="match status" value="1"/>
</dbReference>
<keyword evidence="3" id="KW-1185">Reference proteome</keyword>
<dbReference type="SUPFAM" id="SSF75304">
    <property type="entry name" value="Amidase signature (AS) enzymes"/>
    <property type="match status" value="1"/>
</dbReference>
<dbReference type="InterPro" id="IPR036928">
    <property type="entry name" value="AS_sf"/>
</dbReference>
<dbReference type="RefSeq" id="XP_062658926.1">
    <property type="nucleotide sequence ID" value="XM_062807448.1"/>
</dbReference>
<dbReference type="Pfam" id="PF01425">
    <property type="entry name" value="Amidase"/>
    <property type="match status" value="1"/>
</dbReference>
<dbReference type="InterPro" id="IPR023631">
    <property type="entry name" value="Amidase_dom"/>
</dbReference>